<evidence type="ECO:0000259" key="1">
    <source>
        <dbReference type="PROSITE" id="PS50878"/>
    </source>
</evidence>
<dbReference type="InterPro" id="IPR000477">
    <property type="entry name" value="RT_dom"/>
</dbReference>
<dbReference type="Pfam" id="PF00078">
    <property type="entry name" value="RVT_1"/>
    <property type="match status" value="1"/>
</dbReference>
<name>A0A4Y2TA69_ARAVE</name>
<comment type="caution">
    <text evidence="2">The sequence shown here is derived from an EMBL/GenBank/DDBJ whole genome shotgun (WGS) entry which is preliminary data.</text>
</comment>
<dbReference type="Gene3D" id="3.60.10.10">
    <property type="entry name" value="Endonuclease/exonuclease/phosphatase"/>
    <property type="match status" value="1"/>
</dbReference>
<dbReference type="Proteomes" id="UP000499080">
    <property type="component" value="Unassembled WGS sequence"/>
</dbReference>
<dbReference type="CDD" id="cd01650">
    <property type="entry name" value="RT_nLTR_like"/>
    <property type="match status" value="1"/>
</dbReference>
<dbReference type="GO" id="GO:0003824">
    <property type="term" value="F:catalytic activity"/>
    <property type="evidence" value="ECO:0007669"/>
    <property type="project" value="InterPro"/>
</dbReference>
<dbReference type="PANTHER" id="PTHR19446">
    <property type="entry name" value="REVERSE TRANSCRIPTASES"/>
    <property type="match status" value="1"/>
</dbReference>
<dbReference type="PROSITE" id="PS50878">
    <property type="entry name" value="RT_POL"/>
    <property type="match status" value="1"/>
</dbReference>
<gene>
    <name evidence="2" type="primary">PO11_249</name>
    <name evidence="2" type="ORF">AVEN_125370_1</name>
</gene>
<evidence type="ECO:0000313" key="3">
    <source>
        <dbReference type="Proteomes" id="UP000499080"/>
    </source>
</evidence>
<sequence length="522" mass="58759">MVVNTIAEIKIIQVNLHHFIAATSTLVQRAKYQNISIACVQEMHQVRSAPVGIPSPCKLFVTQREALKAGIICFNQDLPIMKVFLAINTVGATLPYRGKNLLIINVYCPPKEELQHTLDELENCLMLPHDTVLITGDFNSKSPIEGEYKFKLLQAKREGWSDTCEEVTTTQPFGVHFDIAKNPERRHFQLSAVQRPDGTLTSTTEEALQELLEFHFPSDPLQDSPANAIIRLQSKDPPLTLDDPPFNSSELAAAVKNIRNKKAPGPDGLFGDIVKEAYKVNKPYLLDLFNACLSKGHFPANWKKAELVLFNKNNKKDTDPAAFRPICLLDALVKILDRLTTQRIFHHLLKHNKISAHQYGFTSGRSAPEVIIQLKEWIVIARSQKKHSAIISLDVKSAFSRVWWPLVLHNLKRMACPRNLFNLVASFVDRRSISFKYGDTVFTREYSIGCPQGSNSGPLFWLLIVNDALEMDFGQDVRILAYADDIYLFVAATGKQNVKKYAEAVLGKLQDWSASAKVQFAH</sequence>
<keyword evidence="3" id="KW-1185">Reference proteome</keyword>
<dbReference type="GO" id="GO:0071897">
    <property type="term" value="P:DNA biosynthetic process"/>
    <property type="evidence" value="ECO:0007669"/>
    <property type="project" value="UniProtKB-ARBA"/>
</dbReference>
<reference evidence="2 3" key="1">
    <citation type="journal article" date="2019" name="Sci. Rep.">
        <title>Orb-weaving spider Araneus ventricosus genome elucidates the spidroin gene catalogue.</title>
        <authorList>
            <person name="Kono N."/>
            <person name="Nakamura H."/>
            <person name="Ohtoshi R."/>
            <person name="Moran D.A.P."/>
            <person name="Shinohara A."/>
            <person name="Yoshida Y."/>
            <person name="Fujiwara M."/>
            <person name="Mori M."/>
            <person name="Tomita M."/>
            <person name="Arakawa K."/>
        </authorList>
    </citation>
    <scope>NUCLEOTIDE SEQUENCE [LARGE SCALE GENOMIC DNA]</scope>
</reference>
<dbReference type="EMBL" id="BGPR01027214">
    <property type="protein sequence ID" value="GBN97534.1"/>
    <property type="molecule type" value="Genomic_DNA"/>
</dbReference>
<organism evidence="2 3">
    <name type="scientific">Araneus ventricosus</name>
    <name type="common">Orbweaver spider</name>
    <name type="synonym">Epeira ventricosa</name>
    <dbReference type="NCBI Taxonomy" id="182803"/>
    <lineage>
        <taxon>Eukaryota</taxon>
        <taxon>Metazoa</taxon>
        <taxon>Ecdysozoa</taxon>
        <taxon>Arthropoda</taxon>
        <taxon>Chelicerata</taxon>
        <taxon>Arachnida</taxon>
        <taxon>Araneae</taxon>
        <taxon>Araneomorphae</taxon>
        <taxon>Entelegynae</taxon>
        <taxon>Araneoidea</taxon>
        <taxon>Araneidae</taxon>
        <taxon>Araneus</taxon>
    </lineage>
</organism>
<accession>A0A4Y2TA69</accession>
<dbReference type="SUPFAM" id="SSF56219">
    <property type="entry name" value="DNase I-like"/>
    <property type="match status" value="1"/>
</dbReference>
<dbReference type="InterPro" id="IPR043502">
    <property type="entry name" value="DNA/RNA_pol_sf"/>
</dbReference>
<dbReference type="OrthoDB" id="6437707at2759"/>
<dbReference type="AlphaFoldDB" id="A0A4Y2TA69"/>
<feature type="domain" description="Reverse transcriptase" evidence="1">
    <location>
        <begin position="291"/>
        <end position="522"/>
    </location>
</feature>
<proteinExistence type="predicted"/>
<evidence type="ECO:0000313" key="2">
    <source>
        <dbReference type="EMBL" id="GBN97534.1"/>
    </source>
</evidence>
<dbReference type="SUPFAM" id="SSF56672">
    <property type="entry name" value="DNA/RNA polymerases"/>
    <property type="match status" value="1"/>
</dbReference>
<dbReference type="InterPro" id="IPR005135">
    <property type="entry name" value="Endo/exonuclease/phosphatase"/>
</dbReference>
<dbReference type="Pfam" id="PF14529">
    <property type="entry name" value="Exo_endo_phos_2"/>
    <property type="match status" value="1"/>
</dbReference>
<protein>
    <submittedName>
        <fullName evidence="2">Retrovirus-related Pol polyprotein from type-1 retrotransposable element R1</fullName>
    </submittedName>
</protein>
<dbReference type="InterPro" id="IPR036691">
    <property type="entry name" value="Endo/exonu/phosph_ase_sf"/>
</dbReference>